<dbReference type="InterPro" id="IPR007809">
    <property type="entry name" value="FlgN-like"/>
</dbReference>
<dbReference type="Proteomes" id="UP001580430">
    <property type="component" value="Unassembled WGS sequence"/>
</dbReference>
<evidence type="ECO:0000313" key="4">
    <source>
        <dbReference type="Proteomes" id="UP001580430"/>
    </source>
</evidence>
<keyword evidence="3" id="KW-0969">Cilium</keyword>
<accession>A0ABV5BX65</accession>
<keyword evidence="1" id="KW-1005">Bacterial flagellum biogenesis</keyword>
<dbReference type="RefSeq" id="WP_375519066.1">
    <property type="nucleotide sequence ID" value="NZ_JBHIRY010000004.1"/>
</dbReference>
<name>A0ABV5BX65_9BACL</name>
<dbReference type="SUPFAM" id="SSF140566">
    <property type="entry name" value="FlgN-like"/>
    <property type="match status" value="1"/>
</dbReference>
<keyword evidence="4" id="KW-1185">Reference proteome</keyword>
<evidence type="ECO:0000256" key="2">
    <source>
        <dbReference type="SAM" id="MobiDB-lite"/>
    </source>
</evidence>
<evidence type="ECO:0000256" key="1">
    <source>
        <dbReference type="ARBA" id="ARBA00022795"/>
    </source>
</evidence>
<dbReference type="InterPro" id="IPR036679">
    <property type="entry name" value="FlgN-like_sf"/>
</dbReference>
<organism evidence="3 4">
    <name type="scientific">Paenibacillus medicaginis</name>
    <dbReference type="NCBI Taxonomy" id="1470560"/>
    <lineage>
        <taxon>Bacteria</taxon>
        <taxon>Bacillati</taxon>
        <taxon>Bacillota</taxon>
        <taxon>Bacilli</taxon>
        <taxon>Bacillales</taxon>
        <taxon>Paenibacillaceae</taxon>
        <taxon>Paenibacillus</taxon>
    </lineage>
</organism>
<evidence type="ECO:0000313" key="3">
    <source>
        <dbReference type="EMBL" id="MFB5759873.1"/>
    </source>
</evidence>
<keyword evidence="3" id="KW-0966">Cell projection</keyword>
<comment type="caution">
    <text evidence="3">The sequence shown here is derived from an EMBL/GenBank/DDBJ whole genome shotgun (WGS) entry which is preliminary data.</text>
</comment>
<proteinExistence type="predicted"/>
<feature type="region of interest" description="Disordered" evidence="2">
    <location>
        <begin position="145"/>
        <end position="166"/>
    </location>
</feature>
<dbReference type="Pfam" id="PF05130">
    <property type="entry name" value="FlgN"/>
    <property type="match status" value="1"/>
</dbReference>
<protein>
    <submittedName>
        <fullName evidence="3">Flagellar protein FlgN</fullName>
    </submittedName>
</protein>
<sequence length="166" mass="19208">MPLTLLLGTLERLNEAHLQLIELGLEKKEALIRNQVDQLIAVMTRESRVSKRIEQLEQERVENVHVFLQDRGIKSRLNLTIRELSRLVFEQEEKQKLLQIQSALGSTLKQLKELNDLNQQLIQQAISYIDFSIESMSYYSESEVTYTHPAEKQASGGRRGLFDTRA</sequence>
<dbReference type="Gene3D" id="1.20.58.300">
    <property type="entry name" value="FlgN-like"/>
    <property type="match status" value="1"/>
</dbReference>
<keyword evidence="3" id="KW-0282">Flagellum</keyword>
<reference evidence="3 4" key="1">
    <citation type="submission" date="2024-09" db="EMBL/GenBank/DDBJ databases">
        <title>Paenibacillus zeirhizospherea sp. nov., isolated from surface of the maize (Zea mays) roots in a horticulture field, Hungary.</title>
        <authorList>
            <person name="Marton D."/>
            <person name="Farkas M."/>
            <person name="Bedics A."/>
            <person name="Toth E."/>
            <person name="Tancsics A."/>
            <person name="Boka K."/>
            <person name="Marati G."/>
            <person name="Kriszt B."/>
            <person name="Cserhati M."/>
        </authorList>
    </citation>
    <scope>NUCLEOTIDE SEQUENCE [LARGE SCALE GENOMIC DNA]</scope>
    <source>
        <strain evidence="3 4">JCM 18446</strain>
    </source>
</reference>
<gene>
    <name evidence="3" type="ORF">ACE5LO_05650</name>
</gene>
<dbReference type="EMBL" id="JBHIRY010000004">
    <property type="protein sequence ID" value="MFB5759873.1"/>
    <property type="molecule type" value="Genomic_DNA"/>
</dbReference>